<evidence type="ECO:0000256" key="5">
    <source>
        <dbReference type="ARBA" id="ARBA00022723"/>
    </source>
</evidence>
<evidence type="ECO:0000256" key="12">
    <source>
        <dbReference type="ARBA" id="ARBA00035585"/>
    </source>
</evidence>
<keyword evidence="16" id="KW-1185">Reference proteome</keyword>
<dbReference type="EMBL" id="UHDZ01000001">
    <property type="protein sequence ID" value="SUM70539.1"/>
    <property type="molecule type" value="Genomic_DNA"/>
</dbReference>
<gene>
    <name evidence="14 15" type="primary">crcB</name>
    <name evidence="14" type="synonym">fluC</name>
    <name evidence="15" type="ORF">NCTC11807_01240</name>
</gene>
<evidence type="ECO:0000256" key="4">
    <source>
        <dbReference type="ARBA" id="ARBA00022692"/>
    </source>
</evidence>
<comment type="function">
    <text evidence="13 14">Fluoride-specific ion channel. Important for reducing fluoride concentration in the cell, thus reducing its toxicity.</text>
</comment>
<keyword evidence="7 14" id="KW-0915">Sodium</keyword>
<dbReference type="AlphaFoldDB" id="A0A380H1P1"/>
<comment type="subcellular location">
    <subcellularLocation>
        <location evidence="1 14">Cell membrane</location>
        <topology evidence="1 14">Multi-pass membrane protein</topology>
    </subcellularLocation>
</comment>
<proteinExistence type="inferred from homology"/>
<keyword evidence="5 14" id="KW-0479">Metal-binding</keyword>
<evidence type="ECO:0000256" key="10">
    <source>
        <dbReference type="ARBA" id="ARBA00023303"/>
    </source>
</evidence>
<name>A0A380H1P1_9STAP</name>
<feature type="transmembrane region" description="Helical" evidence="14">
    <location>
        <begin position="5"/>
        <end position="23"/>
    </location>
</feature>
<evidence type="ECO:0000256" key="14">
    <source>
        <dbReference type="HAMAP-Rule" id="MF_00454"/>
    </source>
</evidence>
<reference evidence="15 16" key="1">
    <citation type="submission" date="2018-06" db="EMBL/GenBank/DDBJ databases">
        <authorList>
            <consortium name="Pathogen Informatics"/>
            <person name="Doyle S."/>
        </authorList>
    </citation>
    <scope>NUCLEOTIDE SEQUENCE [LARGE SCALE GENOMIC DNA]</scope>
    <source>
        <strain evidence="15 16">NCTC11807</strain>
    </source>
</reference>
<keyword evidence="6 14" id="KW-1133">Transmembrane helix</keyword>
<evidence type="ECO:0000256" key="1">
    <source>
        <dbReference type="ARBA" id="ARBA00004651"/>
    </source>
</evidence>
<evidence type="ECO:0000256" key="7">
    <source>
        <dbReference type="ARBA" id="ARBA00023053"/>
    </source>
</evidence>
<protein>
    <recommendedName>
        <fullName evidence="14">Fluoride-specific ion channel FluC</fullName>
    </recommendedName>
</protein>
<keyword evidence="10 14" id="KW-0407">Ion channel</keyword>
<dbReference type="PANTHER" id="PTHR28259:SF16">
    <property type="entry name" value="FLUORIDE-SPECIFIC ION CHANNEL FLUC 2"/>
    <property type="match status" value="1"/>
</dbReference>
<evidence type="ECO:0000256" key="6">
    <source>
        <dbReference type="ARBA" id="ARBA00022989"/>
    </source>
</evidence>
<keyword evidence="4 14" id="KW-0812">Transmembrane</keyword>
<dbReference type="GO" id="GO:0005886">
    <property type="term" value="C:plasma membrane"/>
    <property type="evidence" value="ECO:0007669"/>
    <property type="project" value="UniProtKB-SubCell"/>
</dbReference>
<accession>A0A380H1P1</accession>
<dbReference type="InterPro" id="IPR003691">
    <property type="entry name" value="FluC"/>
</dbReference>
<dbReference type="HAMAP" id="MF_00454">
    <property type="entry name" value="FluC"/>
    <property type="match status" value="1"/>
</dbReference>
<feature type="transmembrane region" description="Helical" evidence="14">
    <location>
        <begin position="29"/>
        <end position="55"/>
    </location>
</feature>
<dbReference type="NCBIfam" id="NF010797">
    <property type="entry name" value="PRK14201.1"/>
    <property type="match status" value="1"/>
</dbReference>
<dbReference type="GeneID" id="63936711"/>
<evidence type="ECO:0000256" key="9">
    <source>
        <dbReference type="ARBA" id="ARBA00023136"/>
    </source>
</evidence>
<feature type="binding site" evidence="14">
    <location>
        <position position="74"/>
    </location>
    <ligand>
        <name>Na(+)</name>
        <dbReference type="ChEBI" id="CHEBI:29101"/>
        <note>structural</note>
    </ligand>
</feature>
<dbReference type="Pfam" id="PF02537">
    <property type="entry name" value="CRCB"/>
    <property type="match status" value="1"/>
</dbReference>
<sequence length="121" mass="13345">MQYIYVFISGAIGAFIRYILSILNHGSVIPFGTIIANLLGAFFMGFIGSFVISYFKKYPIIKKGLTTGFLGALTTFSTFQFELVTLFEQQHFIVLLVYGLTSYLLGVLLCYVGVTIGGKLS</sequence>
<comment type="activity regulation">
    <text evidence="14">Na(+) is not transported, but it plays an essential structural role and its presence is essential for fluoride channel function.</text>
</comment>
<dbReference type="GO" id="GO:0062054">
    <property type="term" value="F:fluoride channel activity"/>
    <property type="evidence" value="ECO:0007669"/>
    <property type="project" value="UniProtKB-UniRule"/>
</dbReference>
<evidence type="ECO:0000256" key="3">
    <source>
        <dbReference type="ARBA" id="ARBA00022475"/>
    </source>
</evidence>
<keyword evidence="8 14" id="KW-0406">Ion transport</keyword>
<evidence type="ECO:0000313" key="16">
    <source>
        <dbReference type="Proteomes" id="UP000255425"/>
    </source>
</evidence>
<feature type="transmembrane region" description="Helical" evidence="14">
    <location>
        <begin position="93"/>
        <end position="114"/>
    </location>
</feature>
<dbReference type="RefSeq" id="WP_115313084.1">
    <property type="nucleotide sequence ID" value="NZ_CP066042.1"/>
</dbReference>
<evidence type="ECO:0000256" key="2">
    <source>
        <dbReference type="ARBA" id="ARBA00022448"/>
    </source>
</evidence>
<dbReference type="GO" id="GO:0140114">
    <property type="term" value="P:cellular detoxification of fluoride"/>
    <property type="evidence" value="ECO:0007669"/>
    <property type="project" value="UniProtKB-UniRule"/>
</dbReference>
<comment type="similarity">
    <text evidence="11 14">Belongs to the fluoride channel Fluc/FEX (TC 1.A.43) family.</text>
</comment>
<comment type="catalytic activity">
    <reaction evidence="12">
        <text>fluoride(in) = fluoride(out)</text>
        <dbReference type="Rhea" id="RHEA:76159"/>
        <dbReference type="ChEBI" id="CHEBI:17051"/>
    </reaction>
    <physiologicalReaction direction="left-to-right" evidence="12">
        <dbReference type="Rhea" id="RHEA:76160"/>
    </physiologicalReaction>
</comment>
<keyword evidence="9 14" id="KW-0472">Membrane</keyword>
<feature type="transmembrane region" description="Helical" evidence="14">
    <location>
        <begin position="67"/>
        <end position="87"/>
    </location>
</feature>
<keyword evidence="3 14" id="KW-1003">Cell membrane</keyword>
<dbReference type="GO" id="GO:0046872">
    <property type="term" value="F:metal ion binding"/>
    <property type="evidence" value="ECO:0007669"/>
    <property type="project" value="UniProtKB-KW"/>
</dbReference>
<dbReference type="PANTHER" id="PTHR28259">
    <property type="entry name" value="FLUORIDE EXPORT PROTEIN 1-RELATED"/>
    <property type="match status" value="1"/>
</dbReference>
<dbReference type="Proteomes" id="UP000255425">
    <property type="component" value="Unassembled WGS sequence"/>
</dbReference>
<feature type="binding site" evidence="14">
    <location>
        <position position="71"/>
    </location>
    <ligand>
        <name>Na(+)</name>
        <dbReference type="ChEBI" id="CHEBI:29101"/>
        <note>structural</note>
    </ligand>
</feature>
<evidence type="ECO:0000256" key="11">
    <source>
        <dbReference type="ARBA" id="ARBA00035120"/>
    </source>
</evidence>
<evidence type="ECO:0000256" key="13">
    <source>
        <dbReference type="ARBA" id="ARBA00049940"/>
    </source>
</evidence>
<organism evidence="15 16">
    <name type="scientific">Staphylococcus saccharolyticus</name>
    <dbReference type="NCBI Taxonomy" id="33028"/>
    <lineage>
        <taxon>Bacteria</taxon>
        <taxon>Bacillati</taxon>
        <taxon>Bacillota</taxon>
        <taxon>Bacilli</taxon>
        <taxon>Bacillales</taxon>
        <taxon>Staphylococcaceae</taxon>
        <taxon>Staphylococcus</taxon>
    </lineage>
</organism>
<evidence type="ECO:0000256" key="8">
    <source>
        <dbReference type="ARBA" id="ARBA00023065"/>
    </source>
</evidence>
<evidence type="ECO:0000313" key="15">
    <source>
        <dbReference type="EMBL" id="SUM70539.1"/>
    </source>
</evidence>
<keyword evidence="2 14" id="KW-0813">Transport</keyword>